<evidence type="ECO:0000313" key="2">
    <source>
        <dbReference type="Proteomes" id="UP000030762"/>
    </source>
</evidence>
<dbReference type="SUPFAM" id="SSF48452">
    <property type="entry name" value="TPR-like"/>
    <property type="match status" value="1"/>
</dbReference>
<dbReference type="AlphaFoldDB" id="T0RXM0"/>
<evidence type="ECO:0000313" key="1">
    <source>
        <dbReference type="EMBL" id="EQC37403.1"/>
    </source>
</evidence>
<dbReference type="VEuPathDB" id="FungiDB:SDRG_05007"/>
<accession>T0RXM0</accession>
<organism evidence="1 2">
    <name type="scientific">Saprolegnia diclina (strain VS20)</name>
    <dbReference type="NCBI Taxonomy" id="1156394"/>
    <lineage>
        <taxon>Eukaryota</taxon>
        <taxon>Sar</taxon>
        <taxon>Stramenopiles</taxon>
        <taxon>Oomycota</taxon>
        <taxon>Saprolegniomycetes</taxon>
        <taxon>Saprolegniales</taxon>
        <taxon>Saprolegniaceae</taxon>
        <taxon>Saprolegnia</taxon>
    </lineage>
</organism>
<name>T0RXM0_SAPDV</name>
<protein>
    <submittedName>
        <fullName evidence="1">Uncharacterized protein</fullName>
    </submittedName>
</protein>
<proteinExistence type="predicted"/>
<dbReference type="GeneID" id="19945734"/>
<dbReference type="Gene3D" id="1.25.40.10">
    <property type="entry name" value="Tetratricopeptide repeat domain"/>
    <property type="match status" value="1"/>
</dbReference>
<dbReference type="RefSeq" id="XP_008608923.1">
    <property type="nucleotide sequence ID" value="XM_008610701.1"/>
</dbReference>
<gene>
    <name evidence="1" type="ORF">SDRG_05007</name>
</gene>
<keyword evidence="2" id="KW-1185">Reference proteome</keyword>
<dbReference type="Proteomes" id="UP000030762">
    <property type="component" value="Unassembled WGS sequence"/>
</dbReference>
<dbReference type="EMBL" id="JH767144">
    <property type="protein sequence ID" value="EQC37403.1"/>
    <property type="molecule type" value="Genomic_DNA"/>
</dbReference>
<dbReference type="InParanoid" id="T0RXM0"/>
<dbReference type="InterPro" id="IPR011990">
    <property type="entry name" value="TPR-like_helical_dom_sf"/>
</dbReference>
<reference evidence="1 2" key="1">
    <citation type="submission" date="2012-04" db="EMBL/GenBank/DDBJ databases">
        <title>The Genome Sequence of Saprolegnia declina VS20.</title>
        <authorList>
            <consortium name="The Broad Institute Genome Sequencing Platform"/>
            <person name="Russ C."/>
            <person name="Nusbaum C."/>
            <person name="Tyler B."/>
            <person name="van West P."/>
            <person name="Dieguez-Uribeondo J."/>
            <person name="de Bruijn I."/>
            <person name="Tripathy S."/>
            <person name="Jiang R."/>
            <person name="Young S.K."/>
            <person name="Zeng Q."/>
            <person name="Gargeya S."/>
            <person name="Fitzgerald M."/>
            <person name="Haas B."/>
            <person name="Abouelleil A."/>
            <person name="Alvarado L."/>
            <person name="Arachchi H.M."/>
            <person name="Berlin A."/>
            <person name="Chapman S.B."/>
            <person name="Goldberg J."/>
            <person name="Griggs A."/>
            <person name="Gujja S."/>
            <person name="Hansen M."/>
            <person name="Howarth C."/>
            <person name="Imamovic A."/>
            <person name="Larimer J."/>
            <person name="McCowen C."/>
            <person name="Montmayeur A."/>
            <person name="Murphy C."/>
            <person name="Neiman D."/>
            <person name="Pearson M."/>
            <person name="Priest M."/>
            <person name="Roberts A."/>
            <person name="Saif S."/>
            <person name="Shea T."/>
            <person name="Sisk P."/>
            <person name="Sykes S."/>
            <person name="Wortman J."/>
            <person name="Nusbaum C."/>
            <person name="Birren B."/>
        </authorList>
    </citation>
    <scope>NUCLEOTIDE SEQUENCE [LARGE SCALE GENOMIC DNA]</scope>
    <source>
        <strain evidence="1 2">VS20</strain>
    </source>
</reference>
<sequence>MRAVSGGAILAANGFKREAIDANTRVLAMDPKCTPAITATHDLATATTTMRVAQASFPELGQLRTAIVHAHAQGRLQEAVALNCIALLLSPQDGTTHTNAGAFYYEAVDERMGQVDAALQTYASAVALAPEYALGLYNYGTAVLKRRAWHDVVSLFWQRLGFRNHVAQVPSMLGIQALVHVLLLDTMPTPVADCTQRLLCEKYGVHFAPNSTLGALADATAACERSMNVTAIAVGHDDSSVVWLLANADVDFDASVAILQRTTAHGG</sequence>